<reference evidence="2 3" key="1">
    <citation type="journal article" date="2013" name="Curr. Biol.">
        <title>The Genome of the Foraminiferan Reticulomyxa filosa.</title>
        <authorList>
            <person name="Glockner G."/>
            <person name="Hulsmann N."/>
            <person name="Schleicher M."/>
            <person name="Noegel A.A."/>
            <person name="Eichinger L."/>
            <person name="Gallinger C."/>
            <person name="Pawlowski J."/>
            <person name="Sierra R."/>
            <person name="Euteneuer U."/>
            <person name="Pillet L."/>
            <person name="Moustafa A."/>
            <person name="Platzer M."/>
            <person name="Groth M."/>
            <person name="Szafranski K."/>
            <person name="Schliwa M."/>
        </authorList>
    </citation>
    <scope>NUCLEOTIDE SEQUENCE [LARGE SCALE GENOMIC DNA]</scope>
</reference>
<protein>
    <submittedName>
        <fullName evidence="2">Uncharacterized protein</fullName>
    </submittedName>
</protein>
<comment type="caution">
    <text evidence="2">The sequence shown here is derived from an EMBL/GenBank/DDBJ whole genome shotgun (WGS) entry which is preliminary data.</text>
</comment>
<evidence type="ECO:0000256" key="1">
    <source>
        <dbReference type="SAM" id="MobiDB-lite"/>
    </source>
</evidence>
<feature type="region of interest" description="Disordered" evidence="1">
    <location>
        <begin position="121"/>
        <end position="190"/>
    </location>
</feature>
<accession>X6P9P7</accession>
<dbReference type="EMBL" id="ASPP01002275">
    <property type="protein sequence ID" value="ETO34794.1"/>
    <property type="molecule type" value="Genomic_DNA"/>
</dbReference>
<dbReference type="Proteomes" id="UP000023152">
    <property type="component" value="Unassembled WGS sequence"/>
</dbReference>
<proteinExistence type="predicted"/>
<gene>
    <name evidence="2" type="ORF">RFI_02291</name>
</gene>
<keyword evidence="3" id="KW-1185">Reference proteome</keyword>
<sequence length="190" mass="21791">MITKASNKITVIDLTEGKARFLSSLCLIYTFINFDEPLCCQELMHEIFIYSMTRNILGVENKKILIFMQPSPNEIDLSQNLSISTTEKDANELKSNSNESVQVESEKKTALVPIIPYEETVESAPDRRDSIKEKMEKTEKEKTEMKKAEQSGGQSPRLARELAEKRPLTKDEEEQIKKIRAEMSKKMDLI</sequence>
<organism evidence="2 3">
    <name type="scientific">Reticulomyxa filosa</name>
    <dbReference type="NCBI Taxonomy" id="46433"/>
    <lineage>
        <taxon>Eukaryota</taxon>
        <taxon>Sar</taxon>
        <taxon>Rhizaria</taxon>
        <taxon>Retaria</taxon>
        <taxon>Foraminifera</taxon>
        <taxon>Monothalamids</taxon>
        <taxon>Reticulomyxidae</taxon>
        <taxon>Reticulomyxa</taxon>
    </lineage>
</organism>
<evidence type="ECO:0000313" key="2">
    <source>
        <dbReference type="EMBL" id="ETO34794.1"/>
    </source>
</evidence>
<name>X6P9P7_RETFI</name>
<dbReference type="AlphaFoldDB" id="X6P9P7"/>
<evidence type="ECO:0000313" key="3">
    <source>
        <dbReference type="Proteomes" id="UP000023152"/>
    </source>
</evidence>
<feature type="compositionally biased region" description="Basic and acidic residues" evidence="1">
    <location>
        <begin position="124"/>
        <end position="149"/>
    </location>
</feature>
<feature type="compositionally biased region" description="Basic and acidic residues" evidence="1">
    <location>
        <begin position="158"/>
        <end position="190"/>
    </location>
</feature>